<dbReference type="GeneID" id="106815830"/>
<dbReference type="RefSeq" id="XP_014675834.1">
    <property type="nucleotide sequence ID" value="XM_014820348.1"/>
</dbReference>
<protein>
    <submittedName>
        <fullName evidence="3">Uncharacterized protein LOC106815830</fullName>
    </submittedName>
</protein>
<dbReference type="SUPFAM" id="SSF51735">
    <property type="entry name" value="NAD(P)-binding Rossmann-fold domains"/>
    <property type="match status" value="1"/>
</dbReference>
<evidence type="ECO:0000313" key="3">
    <source>
        <dbReference type="RefSeq" id="XP_014675834.1"/>
    </source>
</evidence>
<gene>
    <name evidence="3" type="primary">LOC106815830</name>
</gene>
<dbReference type="PANTHER" id="PTHR43725:SF32">
    <property type="entry name" value="NAD-DEPENDENT EPIMERASE_DEHYDRATASE DOMAIN-CONTAINING PROTEIN"/>
    <property type="match status" value="1"/>
</dbReference>
<dbReference type="InterPro" id="IPR036291">
    <property type="entry name" value="NAD(P)-bd_dom_sf"/>
</dbReference>
<feature type="compositionally biased region" description="Basic and acidic residues" evidence="1">
    <location>
        <begin position="129"/>
        <end position="142"/>
    </location>
</feature>
<name>A0ABM1EUG3_PRICU</name>
<dbReference type="PANTHER" id="PTHR43725">
    <property type="entry name" value="UDP-GLUCOSE 4-EPIMERASE"/>
    <property type="match status" value="1"/>
</dbReference>
<dbReference type="Proteomes" id="UP000695022">
    <property type="component" value="Unplaced"/>
</dbReference>
<dbReference type="Gene3D" id="3.40.50.720">
    <property type="entry name" value="NAD(P)-binding Rossmann-like Domain"/>
    <property type="match status" value="1"/>
</dbReference>
<proteinExistence type="predicted"/>
<evidence type="ECO:0000256" key="1">
    <source>
        <dbReference type="SAM" id="MobiDB-lite"/>
    </source>
</evidence>
<evidence type="ECO:0000313" key="2">
    <source>
        <dbReference type="Proteomes" id="UP000695022"/>
    </source>
</evidence>
<organism evidence="2 3">
    <name type="scientific">Priapulus caudatus</name>
    <name type="common">Priapulid worm</name>
    <dbReference type="NCBI Taxonomy" id="37621"/>
    <lineage>
        <taxon>Eukaryota</taxon>
        <taxon>Metazoa</taxon>
        <taxon>Ecdysozoa</taxon>
        <taxon>Scalidophora</taxon>
        <taxon>Priapulida</taxon>
        <taxon>Priapulimorpha</taxon>
        <taxon>Priapulimorphida</taxon>
        <taxon>Priapulidae</taxon>
        <taxon>Priapulus</taxon>
    </lineage>
</organism>
<reference evidence="3" key="1">
    <citation type="submission" date="2025-08" db="UniProtKB">
        <authorList>
            <consortium name="RefSeq"/>
        </authorList>
    </citation>
    <scope>IDENTIFICATION</scope>
</reference>
<sequence length="194" mass="21212">MSDGNKPDSILVFGGNGQMGAPAVALLCARVRATRRHDESVCRGNWYWDHAPRTVETHVRHVVGDRATLATCDEFRRLVDETGKFNLVCGLSAYLTGVTSRASGEILKGHVGVYIVISSDSVYEVSVPKSHEGPSVETDAVRPQDPAEQQRLKVADSYGHYKFACEEVLAEQKNKDGGFPYVALRPPDVIGELI</sequence>
<accession>A0ABM1EUG3</accession>
<feature type="region of interest" description="Disordered" evidence="1">
    <location>
        <begin position="128"/>
        <end position="147"/>
    </location>
</feature>
<keyword evidence="2" id="KW-1185">Reference proteome</keyword>